<dbReference type="AlphaFoldDB" id="A0A913ZHP8"/>
<organism evidence="3 4">
    <name type="scientific">Patiria miniata</name>
    <name type="common">Bat star</name>
    <name type="synonym">Asterina miniata</name>
    <dbReference type="NCBI Taxonomy" id="46514"/>
    <lineage>
        <taxon>Eukaryota</taxon>
        <taxon>Metazoa</taxon>
        <taxon>Echinodermata</taxon>
        <taxon>Eleutherozoa</taxon>
        <taxon>Asterozoa</taxon>
        <taxon>Asteroidea</taxon>
        <taxon>Valvatacea</taxon>
        <taxon>Valvatida</taxon>
        <taxon>Asterinidae</taxon>
        <taxon>Patiria</taxon>
    </lineage>
</organism>
<evidence type="ECO:0000313" key="4">
    <source>
        <dbReference type="Proteomes" id="UP000887568"/>
    </source>
</evidence>
<dbReference type="PROSITE" id="PS51257">
    <property type="entry name" value="PROKAR_LIPOPROTEIN"/>
    <property type="match status" value="1"/>
</dbReference>
<proteinExistence type="predicted"/>
<dbReference type="GeneID" id="119724071"/>
<feature type="signal peptide" evidence="2">
    <location>
        <begin position="1"/>
        <end position="25"/>
    </location>
</feature>
<dbReference type="RefSeq" id="XP_038050919.1">
    <property type="nucleotide sequence ID" value="XM_038194991.1"/>
</dbReference>
<evidence type="ECO:0000256" key="2">
    <source>
        <dbReference type="SAM" id="SignalP"/>
    </source>
</evidence>
<feature type="compositionally biased region" description="Basic residues" evidence="1">
    <location>
        <begin position="146"/>
        <end position="158"/>
    </location>
</feature>
<feature type="compositionally biased region" description="Gly residues" evidence="1">
    <location>
        <begin position="130"/>
        <end position="144"/>
    </location>
</feature>
<evidence type="ECO:0000313" key="3">
    <source>
        <dbReference type="EnsemblMetazoa" id="XP_038050919.1"/>
    </source>
</evidence>
<dbReference type="EnsemblMetazoa" id="XM_038194991.1">
    <property type="protein sequence ID" value="XP_038050919.1"/>
    <property type="gene ID" value="LOC119724071"/>
</dbReference>
<dbReference type="Proteomes" id="UP000887568">
    <property type="component" value="Unplaced"/>
</dbReference>
<protein>
    <submittedName>
        <fullName evidence="3">Uncharacterized protein</fullName>
    </submittedName>
</protein>
<name>A0A913ZHP8_PATMI</name>
<keyword evidence="4" id="KW-1185">Reference proteome</keyword>
<dbReference type="OrthoDB" id="10447394at2759"/>
<sequence length="158" mass="17923">MTTMKCSSFFSGLLLIASFACLIWASPASRQPQELSQTDIVVLANKLPWELRVLYDLIIDLNTDDIRKENYIWHAFELLKFKKYQAYIWFYDWLVYQSGYDGYGPGRHTPRHGGHTPRGGHGGRTRGHGHGGPGRRTPGHGGPGRHTPRGGRHHHGRH</sequence>
<dbReference type="OMA" id="DWLVYQS"/>
<evidence type="ECO:0000256" key="1">
    <source>
        <dbReference type="SAM" id="MobiDB-lite"/>
    </source>
</evidence>
<keyword evidence="2" id="KW-0732">Signal</keyword>
<feature type="region of interest" description="Disordered" evidence="1">
    <location>
        <begin position="107"/>
        <end position="158"/>
    </location>
</feature>
<reference evidence="3" key="1">
    <citation type="submission" date="2022-11" db="UniProtKB">
        <authorList>
            <consortium name="EnsemblMetazoa"/>
        </authorList>
    </citation>
    <scope>IDENTIFICATION</scope>
</reference>
<feature type="chain" id="PRO_5037571923" evidence="2">
    <location>
        <begin position="26"/>
        <end position="158"/>
    </location>
</feature>
<accession>A0A913ZHP8</accession>